<keyword evidence="3" id="KW-1185">Reference proteome</keyword>
<dbReference type="EMBL" id="MU866097">
    <property type="protein sequence ID" value="KAK4180574.1"/>
    <property type="molecule type" value="Genomic_DNA"/>
</dbReference>
<evidence type="ECO:0000313" key="3">
    <source>
        <dbReference type="Proteomes" id="UP001302321"/>
    </source>
</evidence>
<dbReference type="AlphaFoldDB" id="A0AAN6WEH7"/>
<reference evidence="2" key="1">
    <citation type="journal article" date="2023" name="Mol. Phylogenet. Evol.">
        <title>Genome-scale phylogeny and comparative genomics of the fungal order Sordariales.</title>
        <authorList>
            <person name="Hensen N."/>
            <person name="Bonometti L."/>
            <person name="Westerberg I."/>
            <person name="Brannstrom I.O."/>
            <person name="Guillou S."/>
            <person name="Cros-Aarteil S."/>
            <person name="Calhoun S."/>
            <person name="Haridas S."/>
            <person name="Kuo A."/>
            <person name="Mondo S."/>
            <person name="Pangilinan J."/>
            <person name="Riley R."/>
            <person name="LaButti K."/>
            <person name="Andreopoulos B."/>
            <person name="Lipzen A."/>
            <person name="Chen C."/>
            <person name="Yan M."/>
            <person name="Daum C."/>
            <person name="Ng V."/>
            <person name="Clum A."/>
            <person name="Steindorff A."/>
            <person name="Ohm R.A."/>
            <person name="Martin F."/>
            <person name="Silar P."/>
            <person name="Natvig D.O."/>
            <person name="Lalanne C."/>
            <person name="Gautier V."/>
            <person name="Ament-Velasquez S.L."/>
            <person name="Kruys A."/>
            <person name="Hutchinson M.I."/>
            <person name="Powell A.J."/>
            <person name="Barry K."/>
            <person name="Miller A.N."/>
            <person name="Grigoriev I.V."/>
            <person name="Debuchy R."/>
            <person name="Gladieux P."/>
            <person name="Hiltunen Thoren M."/>
            <person name="Johannesson H."/>
        </authorList>
    </citation>
    <scope>NUCLEOTIDE SEQUENCE</scope>
    <source>
        <strain evidence="2">CBS 892.96</strain>
    </source>
</reference>
<feature type="region of interest" description="Disordered" evidence="1">
    <location>
        <begin position="129"/>
        <end position="162"/>
    </location>
</feature>
<dbReference type="Proteomes" id="UP001302321">
    <property type="component" value="Unassembled WGS sequence"/>
</dbReference>
<evidence type="ECO:0000313" key="2">
    <source>
        <dbReference type="EMBL" id="KAK4180574.1"/>
    </source>
</evidence>
<feature type="compositionally biased region" description="Basic and acidic residues" evidence="1">
    <location>
        <begin position="135"/>
        <end position="147"/>
    </location>
</feature>
<proteinExistence type="predicted"/>
<organism evidence="2 3">
    <name type="scientific">Triangularia setosa</name>
    <dbReference type="NCBI Taxonomy" id="2587417"/>
    <lineage>
        <taxon>Eukaryota</taxon>
        <taxon>Fungi</taxon>
        <taxon>Dikarya</taxon>
        <taxon>Ascomycota</taxon>
        <taxon>Pezizomycotina</taxon>
        <taxon>Sordariomycetes</taxon>
        <taxon>Sordariomycetidae</taxon>
        <taxon>Sordariales</taxon>
        <taxon>Podosporaceae</taxon>
        <taxon>Triangularia</taxon>
    </lineage>
</organism>
<sequence length="162" mass="16880">MTCLHAAPALVLVRMSPRSFSVQTCRITASGPARGLSVGQSSRRPVPFSRGLPHLGVHVVDFSLTGPGWVPARSGADIGAKKLGMDDLGSSSHTKCPTPGSTSLVPQGAPRRLWELVPTCLCALSLSGAQPSGRGVREKASPKHEPHGVLGMSALVSRRSTK</sequence>
<accession>A0AAN6WEH7</accession>
<gene>
    <name evidence="2" type="ORF">QBC36DRAFT_319939</name>
</gene>
<evidence type="ECO:0000256" key="1">
    <source>
        <dbReference type="SAM" id="MobiDB-lite"/>
    </source>
</evidence>
<protein>
    <submittedName>
        <fullName evidence="2">Uncharacterized protein</fullName>
    </submittedName>
</protein>
<reference evidence="2" key="2">
    <citation type="submission" date="2023-05" db="EMBL/GenBank/DDBJ databases">
        <authorList>
            <consortium name="Lawrence Berkeley National Laboratory"/>
            <person name="Steindorff A."/>
            <person name="Hensen N."/>
            <person name="Bonometti L."/>
            <person name="Westerberg I."/>
            <person name="Brannstrom I.O."/>
            <person name="Guillou S."/>
            <person name="Cros-Aarteil S."/>
            <person name="Calhoun S."/>
            <person name="Haridas S."/>
            <person name="Kuo A."/>
            <person name="Mondo S."/>
            <person name="Pangilinan J."/>
            <person name="Riley R."/>
            <person name="Labutti K."/>
            <person name="Andreopoulos B."/>
            <person name="Lipzen A."/>
            <person name="Chen C."/>
            <person name="Yanf M."/>
            <person name="Daum C."/>
            <person name="Ng V."/>
            <person name="Clum A."/>
            <person name="Ohm R."/>
            <person name="Martin F."/>
            <person name="Silar P."/>
            <person name="Natvig D."/>
            <person name="Lalanne C."/>
            <person name="Gautier V."/>
            <person name="Ament-Velasquez S.L."/>
            <person name="Kruys A."/>
            <person name="Hutchinson M.I."/>
            <person name="Powell A.J."/>
            <person name="Barry K."/>
            <person name="Miller A.N."/>
            <person name="Grigoriev I.V."/>
            <person name="Debuchy R."/>
            <person name="Gladieux P."/>
            <person name="Thoren M.H."/>
            <person name="Johannesson H."/>
        </authorList>
    </citation>
    <scope>NUCLEOTIDE SEQUENCE</scope>
    <source>
        <strain evidence="2">CBS 892.96</strain>
    </source>
</reference>
<comment type="caution">
    <text evidence="2">The sequence shown here is derived from an EMBL/GenBank/DDBJ whole genome shotgun (WGS) entry which is preliminary data.</text>
</comment>
<name>A0AAN6WEH7_9PEZI</name>